<sequence length="69" mass="8130">MDSPSQPILSSYPKRPFGQTVRSFSAGWYQSRPWLEYSVSLHYITGIWQMLLSRATYNKVYNHNQEQVC</sequence>
<name>A0A0E9RNP4_ANGAN</name>
<protein>
    <submittedName>
        <fullName evidence="1">Uncharacterized protein</fullName>
    </submittedName>
</protein>
<proteinExistence type="predicted"/>
<reference evidence="1" key="1">
    <citation type="submission" date="2014-11" db="EMBL/GenBank/DDBJ databases">
        <authorList>
            <person name="Amaro Gonzalez C."/>
        </authorList>
    </citation>
    <scope>NUCLEOTIDE SEQUENCE</scope>
</reference>
<dbReference type="AlphaFoldDB" id="A0A0E9RNP4"/>
<accession>A0A0E9RNP4</accession>
<reference evidence="1" key="2">
    <citation type="journal article" date="2015" name="Fish Shellfish Immunol.">
        <title>Early steps in the European eel (Anguilla anguilla)-Vibrio vulnificus interaction in the gills: Role of the RtxA13 toxin.</title>
        <authorList>
            <person name="Callol A."/>
            <person name="Pajuelo D."/>
            <person name="Ebbesson L."/>
            <person name="Teles M."/>
            <person name="MacKenzie S."/>
            <person name="Amaro C."/>
        </authorList>
    </citation>
    <scope>NUCLEOTIDE SEQUENCE</scope>
</reference>
<evidence type="ECO:0000313" key="1">
    <source>
        <dbReference type="EMBL" id="JAH30045.1"/>
    </source>
</evidence>
<organism evidence="1">
    <name type="scientific">Anguilla anguilla</name>
    <name type="common">European freshwater eel</name>
    <name type="synonym">Muraena anguilla</name>
    <dbReference type="NCBI Taxonomy" id="7936"/>
    <lineage>
        <taxon>Eukaryota</taxon>
        <taxon>Metazoa</taxon>
        <taxon>Chordata</taxon>
        <taxon>Craniata</taxon>
        <taxon>Vertebrata</taxon>
        <taxon>Euteleostomi</taxon>
        <taxon>Actinopterygii</taxon>
        <taxon>Neopterygii</taxon>
        <taxon>Teleostei</taxon>
        <taxon>Anguilliformes</taxon>
        <taxon>Anguillidae</taxon>
        <taxon>Anguilla</taxon>
    </lineage>
</organism>
<dbReference type="EMBL" id="GBXM01078532">
    <property type="protein sequence ID" value="JAH30045.1"/>
    <property type="molecule type" value="Transcribed_RNA"/>
</dbReference>